<feature type="domain" description="Mce/MlaD" evidence="1">
    <location>
        <begin position="41"/>
        <end position="112"/>
    </location>
</feature>
<dbReference type="Proteomes" id="UP000466831">
    <property type="component" value="Chromosome"/>
</dbReference>
<organism evidence="2 3">
    <name type="scientific">Mycobacterium marseillense</name>
    <dbReference type="NCBI Taxonomy" id="701042"/>
    <lineage>
        <taxon>Bacteria</taxon>
        <taxon>Bacillati</taxon>
        <taxon>Actinomycetota</taxon>
        <taxon>Actinomycetes</taxon>
        <taxon>Mycobacteriales</taxon>
        <taxon>Mycobacteriaceae</taxon>
        <taxon>Mycobacterium</taxon>
        <taxon>Mycobacterium avium complex (MAC)</taxon>
    </lineage>
</organism>
<dbReference type="PANTHER" id="PTHR33371:SF16">
    <property type="entry name" value="MCE-FAMILY PROTEIN MCE3F"/>
    <property type="match status" value="1"/>
</dbReference>
<dbReference type="InterPro" id="IPR052336">
    <property type="entry name" value="MlaD_Phospholipid_Transporter"/>
</dbReference>
<proteinExistence type="predicted"/>
<dbReference type="EMBL" id="AP022584">
    <property type="protein sequence ID" value="BBY12547.1"/>
    <property type="molecule type" value="Genomic_DNA"/>
</dbReference>
<sequence>MPDLTVCSARIGRTAAIGIVAVAVIAVNASCAPHIERRSAEYCAMMSDAIGLYVGNPVTQMGYTIGHVKSVTPTDSSVRVDFVVTERRSFPRDVTALIRSTSILADRSLELVGNPSAGPKLAPGQCISLSHSMTPKSLSEIIGSANKFVNSIDPSGSTNISDVVKGLDESIRGKGVGINKLLTTTSAVLDSPDQSISDIGSIIANLAQLTSTLREIREPLKQVLLDAQQTTPDLALVTKGTYQIIRSVLPILTMVADVERNLGDEVQFTLDATGMALRKASAHAPRLANLMNPVPWWINTIANHYNNRAITSIRYRPPLYRIRTPDGVALCNIMNASAPGSCANVQGTPYAVDVALLQYVLTEAARR</sequence>
<keyword evidence="3" id="KW-1185">Reference proteome</keyword>
<dbReference type="RefSeq" id="WP_083019416.1">
    <property type="nucleotide sequence ID" value="NZ_AP022584.1"/>
</dbReference>
<name>A0ABM7JFA1_9MYCO</name>
<dbReference type="Pfam" id="PF02470">
    <property type="entry name" value="MlaD"/>
    <property type="match status" value="1"/>
</dbReference>
<accession>A0ABM7JFA1</accession>
<dbReference type="PANTHER" id="PTHR33371">
    <property type="entry name" value="INTERMEMBRANE PHOSPHOLIPID TRANSPORT SYSTEM BINDING PROTEIN MLAD-RELATED"/>
    <property type="match status" value="1"/>
</dbReference>
<evidence type="ECO:0000313" key="2">
    <source>
        <dbReference type="EMBL" id="BBY12547.1"/>
    </source>
</evidence>
<evidence type="ECO:0000259" key="1">
    <source>
        <dbReference type="Pfam" id="PF02470"/>
    </source>
</evidence>
<protein>
    <recommendedName>
        <fullName evidence="1">Mce/MlaD domain-containing protein</fullName>
    </recommendedName>
</protein>
<dbReference type="InterPro" id="IPR003399">
    <property type="entry name" value="Mce/MlaD"/>
</dbReference>
<reference evidence="2 3" key="1">
    <citation type="journal article" date="2019" name="Emerg. Microbes Infect.">
        <title>Comprehensive subspecies identification of 175 nontuberculous mycobacteria species based on 7547 genomic profiles.</title>
        <authorList>
            <person name="Matsumoto Y."/>
            <person name="Kinjo T."/>
            <person name="Motooka D."/>
            <person name="Nabeya D."/>
            <person name="Jung N."/>
            <person name="Uechi K."/>
            <person name="Horii T."/>
            <person name="Iida T."/>
            <person name="Fujita J."/>
            <person name="Nakamura S."/>
        </authorList>
    </citation>
    <scope>NUCLEOTIDE SEQUENCE [LARGE SCALE GENOMIC DNA]</scope>
    <source>
        <strain evidence="2 3">JCM 17324</strain>
    </source>
</reference>
<gene>
    <name evidence="2" type="ORF">MMARJ_32870</name>
</gene>
<evidence type="ECO:0000313" key="3">
    <source>
        <dbReference type="Proteomes" id="UP000466831"/>
    </source>
</evidence>